<evidence type="ECO:0000313" key="3">
    <source>
        <dbReference type="EMBL" id="GAA3576015.1"/>
    </source>
</evidence>
<proteinExistence type="predicted"/>
<sequence>MTEALRRHVDAFNDRDLEALLAGFTDDAVWVTGGSVVHGRKELAELFSDALEQLLPTLTIENVIADGDRVAAQLTEQLTHNGVGRQFSIAGFYRFEGGRIASAKIYREGNAELAWRPLSSFRQMLPGQGRCSDCEARGSAQTTGRGEGLGPQRRAEAPRHRGEEEHSDHKVGGKRWTSTRGKRSDHEGTARAAR</sequence>
<gene>
    <name evidence="3" type="ORF">GCM10022222_70910</name>
</gene>
<dbReference type="EMBL" id="BAAAZN010000020">
    <property type="protein sequence ID" value="GAA3576015.1"/>
    <property type="molecule type" value="Genomic_DNA"/>
</dbReference>
<comment type="caution">
    <text evidence="3">The sequence shown here is derived from an EMBL/GenBank/DDBJ whole genome shotgun (WGS) entry which is preliminary data.</text>
</comment>
<organism evidence="3 4">
    <name type="scientific">Amycolatopsis ultiminotia</name>
    <dbReference type="NCBI Taxonomy" id="543629"/>
    <lineage>
        <taxon>Bacteria</taxon>
        <taxon>Bacillati</taxon>
        <taxon>Actinomycetota</taxon>
        <taxon>Actinomycetes</taxon>
        <taxon>Pseudonocardiales</taxon>
        <taxon>Pseudonocardiaceae</taxon>
        <taxon>Amycolatopsis</taxon>
    </lineage>
</organism>
<dbReference type="Gene3D" id="3.10.450.50">
    <property type="match status" value="1"/>
</dbReference>
<evidence type="ECO:0000259" key="2">
    <source>
        <dbReference type="Pfam" id="PF12680"/>
    </source>
</evidence>
<feature type="compositionally biased region" description="Basic and acidic residues" evidence="1">
    <location>
        <begin position="182"/>
        <end position="194"/>
    </location>
</feature>
<dbReference type="InterPro" id="IPR037401">
    <property type="entry name" value="SnoaL-like"/>
</dbReference>
<feature type="compositionally biased region" description="Basic and acidic residues" evidence="1">
    <location>
        <begin position="153"/>
        <end position="171"/>
    </location>
</feature>
<dbReference type="Proteomes" id="UP001500689">
    <property type="component" value="Unassembled WGS sequence"/>
</dbReference>
<protein>
    <recommendedName>
        <fullName evidence="2">SnoaL-like domain-containing protein</fullName>
    </recommendedName>
</protein>
<feature type="domain" description="SnoaL-like" evidence="2">
    <location>
        <begin position="6"/>
        <end position="102"/>
    </location>
</feature>
<accession>A0ABP6Y218</accession>
<dbReference type="RefSeq" id="WP_344867535.1">
    <property type="nucleotide sequence ID" value="NZ_BAAAZN010000020.1"/>
</dbReference>
<reference evidence="4" key="1">
    <citation type="journal article" date="2019" name="Int. J. Syst. Evol. Microbiol.">
        <title>The Global Catalogue of Microorganisms (GCM) 10K type strain sequencing project: providing services to taxonomists for standard genome sequencing and annotation.</title>
        <authorList>
            <consortium name="The Broad Institute Genomics Platform"/>
            <consortium name="The Broad Institute Genome Sequencing Center for Infectious Disease"/>
            <person name="Wu L."/>
            <person name="Ma J."/>
        </authorList>
    </citation>
    <scope>NUCLEOTIDE SEQUENCE [LARGE SCALE GENOMIC DNA]</scope>
    <source>
        <strain evidence="4">JCM 16898</strain>
    </source>
</reference>
<evidence type="ECO:0000256" key="1">
    <source>
        <dbReference type="SAM" id="MobiDB-lite"/>
    </source>
</evidence>
<dbReference type="Pfam" id="PF12680">
    <property type="entry name" value="SnoaL_2"/>
    <property type="match status" value="1"/>
</dbReference>
<dbReference type="InterPro" id="IPR032710">
    <property type="entry name" value="NTF2-like_dom_sf"/>
</dbReference>
<name>A0ABP6Y218_9PSEU</name>
<dbReference type="SUPFAM" id="SSF54427">
    <property type="entry name" value="NTF2-like"/>
    <property type="match status" value="1"/>
</dbReference>
<keyword evidence="4" id="KW-1185">Reference proteome</keyword>
<feature type="region of interest" description="Disordered" evidence="1">
    <location>
        <begin position="129"/>
        <end position="194"/>
    </location>
</feature>
<evidence type="ECO:0000313" key="4">
    <source>
        <dbReference type="Proteomes" id="UP001500689"/>
    </source>
</evidence>